<evidence type="ECO:0000256" key="1">
    <source>
        <dbReference type="ARBA" id="ARBA00022729"/>
    </source>
</evidence>
<keyword evidence="1" id="KW-0732">Signal</keyword>
<dbReference type="Proteomes" id="UP001249851">
    <property type="component" value="Unassembled WGS sequence"/>
</dbReference>
<dbReference type="PRINTS" id="PR00023">
    <property type="entry name" value="ZPELLUCIDA"/>
</dbReference>
<organism evidence="8 9">
    <name type="scientific">Acropora cervicornis</name>
    <name type="common">Staghorn coral</name>
    <dbReference type="NCBI Taxonomy" id="6130"/>
    <lineage>
        <taxon>Eukaryota</taxon>
        <taxon>Metazoa</taxon>
        <taxon>Cnidaria</taxon>
        <taxon>Anthozoa</taxon>
        <taxon>Hexacorallia</taxon>
        <taxon>Scleractinia</taxon>
        <taxon>Astrocoeniina</taxon>
        <taxon>Acroporidae</taxon>
        <taxon>Acropora</taxon>
    </lineage>
</organism>
<evidence type="ECO:0000256" key="3">
    <source>
        <dbReference type="ARBA" id="ARBA00023180"/>
    </source>
</evidence>
<dbReference type="Gene3D" id="2.60.120.260">
    <property type="entry name" value="Galactose-binding domain-like"/>
    <property type="match status" value="2"/>
</dbReference>
<name>A0AAD9UZQ4_ACRCE</name>
<comment type="caution">
    <text evidence="8">The sequence shown here is derived from an EMBL/GenBank/DDBJ whole genome shotgun (WGS) entry which is preliminary data.</text>
</comment>
<dbReference type="PANTHER" id="PTHR14002:SF43">
    <property type="entry name" value="DELTA-LIKE PROTEIN"/>
    <property type="match status" value="1"/>
</dbReference>
<keyword evidence="5" id="KW-0472">Membrane</keyword>
<dbReference type="Pfam" id="PF00754">
    <property type="entry name" value="F5_F8_type_C"/>
    <property type="match status" value="2"/>
</dbReference>
<feature type="domain" description="F5/8 type C" evidence="6">
    <location>
        <begin position="198"/>
        <end position="379"/>
    </location>
</feature>
<dbReference type="EMBL" id="JARQWQ010000062">
    <property type="protein sequence ID" value="KAK2555530.1"/>
    <property type="molecule type" value="Genomic_DNA"/>
</dbReference>
<reference evidence="8" key="1">
    <citation type="journal article" date="2023" name="G3 (Bethesda)">
        <title>Whole genome assembly and annotation of the endangered Caribbean coral Acropora cervicornis.</title>
        <authorList>
            <person name="Selwyn J.D."/>
            <person name="Vollmer S.V."/>
        </authorList>
    </citation>
    <scope>NUCLEOTIDE SEQUENCE</scope>
    <source>
        <strain evidence="8">K2</strain>
    </source>
</reference>
<feature type="domain" description="F5/8 type C" evidence="6">
    <location>
        <begin position="21"/>
        <end position="115"/>
    </location>
</feature>
<dbReference type="InterPro" id="IPR008979">
    <property type="entry name" value="Galactose-bd-like_sf"/>
</dbReference>
<feature type="region of interest" description="Disordered" evidence="4">
    <location>
        <begin position="124"/>
        <end position="173"/>
    </location>
</feature>
<feature type="transmembrane region" description="Helical" evidence="5">
    <location>
        <begin position="694"/>
        <end position="717"/>
    </location>
</feature>
<evidence type="ECO:0000256" key="2">
    <source>
        <dbReference type="ARBA" id="ARBA00023157"/>
    </source>
</evidence>
<reference evidence="8" key="2">
    <citation type="journal article" date="2023" name="Science">
        <title>Genomic signatures of disease resistance in endangered staghorn corals.</title>
        <authorList>
            <person name="Vollmer S.V."/>
            <person name="Selwyn J.D."/>
            <person name="Despard B.A."/>
            <person name="Roesel C.L."/>
        </authorList>
    </citation>
    <scope>NUCLEOTIDE SEQUENCE</scope>
    <source>
        <strain evidence="8">K2</strain>
    </source>
</reference>
<dbReference type="Pfam" id="PF23344">
    <property type="entry name" value="ZP-N"/>
    <property type="match status" value="1"/>
</dbReference>
<keyword evidence="5" id="KW-1133">Transmembrane helix</keyword>
<evidence type="ECO:0000259" key="6">
    <source>
        <dbReference type="PROSITE" id="PS50022"/>
    </source>
</evidence>
<dbReference type="Gene3D" id="2.60.40.4100">
    <property type="entry name" value="Zona pellucida, ZP-C domain"/>
    <property type="match status" value="1"/>
</dbReference>
<evidence type="ECO:0000313" key="9">
    <source>
        <dbReference type="Proteomes" id="UP001249851"/>
    </source>
</evidence>
<dbReference type="PROSITE" id="PS50022">
    <property type="entry name" value="FA58C_3"/>
    <property type="match status" value="2"/>
</dbReference>
<sequence>TTPSPSPTSVQSSSSPSTLGCFHHAIGVQDPSIIPDNQMTASSSFSSSYYAHFGRLHDIRGLGWAGRTSRNPSDWLQVDFGRIALVCAVATQGNPSLNEWVIDFSLSFSSDGASWMYSNDSQGNKMAMTTPSPSPTSVRSSSSPSTLVTTPSPSPTSVRSSSSPSTLVTTPSPSPTSAFIMYYDSLVASSSSPSTLGCFHHAIGVQDPSIIPDNQMTASSYYSSSYYAHFGRLHDIRGLGWAGRTSRNPSDWLQVDFGRIALVCAVATQGNPSLNEWVIDFSLSFSSDGASWMYSNDSQGNKMANFIKETVEKKKILHIKWLRELLFLVNCHMGVFTRMGNNFYVDRQTLPAPMSARYIRFHPISQHSWNTLRVEVYEATRNLTSSVRTSSTSEPGVTVSCGEHNMALSIEKQSFSFVRVEQVHLRYSSCKATENGTHLIISTLLNDCGTSVNETEHALLFWNEVQVDAVIIDGVITRSHDIRLPFYCSYSRKKLVSLSFNPRGIYFGQEAGYGNFTFKLDFFKSGSFVVPYSTADYPLELRLNDYLYVRYTVESSADLVIMAENCRATKDGSFYSLPHYNIIKNGCGRDTTMIYSYNSNRPYQEFRIKVFRFFNGYSSIYLHCELLACHRSSINSSCQRGCLPGRRRKRRAVIGDGTEHVESTTKNIVSRGPLIFKDEVKQGDTGQSKKQGALIGGVVGAGAVCVLAFAALGIVFVKYRVARRLMNRNKVGDL</sequence>
<feature type="non-terminal residue" evidence="8">
    <location>
        <position position="1"/>
    </location>
</feature>
<dbReference type="InterPro" id="IPR055356">
    <property type="entry name" value="ZP-N"/>
</dbReference>
<evidence type="ECO:0000256" key="4">
    <source>
        <dbReference type="SAM" id="MobiDB-lite"/>
    </source>
</evidence>
<keyword evidence="3" id="KW-0325">Glycoprotein</keyword>
<evidence type="ECO:0000313" key="8">
    <source>
        <dbReference type="EMBL" id="KAK2555530.1"/>
    </source>
</evidence>
<dbReference type="InterPro" id="IPR000421">
    <property type="entry name" value="FA58C"/>
</dbReference>
<dbReference type="InterPro" id="IPR055355">
    <property type="entry name" value="ZP-C"/>
</dbReference>
<protein>
    <submittedName>
        <fullName evidence="8">ZP domain-containing protein</fullName>
    </submittedName>
</protein>
<dbReference type="Gene3D" id="2.60.40.3210">
    <property type="entry name" value="Zona pellucida, ZP-N domain"/>
    <property type="match status" value="1"/>
</dbReference>
<proteinExistence type="predicted"/>
<dbReference type="InterPro" id="IPR048290">
    <property type="entry name" value="ZP_chr"/>
</dbReference>
<dbReference type="PANTHER" id="PTHR14002">
    <property type="entry name" value="ENDOGLIN/TGF-BETA RECEPTOR TYPE III"/>
    <property type="match status" value="1"/>
</dbReference>
<dbReference type="AlphaFoldDB" id="A0AAD9UZQ4"/>
<accession>A0AAD9UZQ4</accession>
<evidence type="ECO:0000259" key="7">
    <source>
        <dbReference type="PROSITE" id="PS51034"/>
    </source>
</evidence>
<gene>
    <name evidence="8" type="ORF">P5673_022871</name>
</gene>
<dbReference type="SMART" id="SM00241">
    <property type="entry name" value="ZP"/>
    <property type="match status" value="1"/>
</dbReference>
<dbReference type="Pfam" id="PF00100">
    <property type="entry name" value="Zona_pellucida"/>
    <property type="match status" value="1"/>
</dbReference>
<feature type="domain" description="ZP" evidence="7">
    <location>
        <begin position="400"/>
        <end position="645"/>
    </location>
</feature>
<keyword evidence="9" id="KW-1185">Reference proteome</keyword>
<feature type="compositionally biased region" description="Low complexity" evidence="4">
    <location>
        <begin position="129"/>
        <end position="173"/>
    </location>
</feature>
<dbReference type="SUPFAM" id="SSF49785">
    <property type="entry name" value="Galactose-binding domain-like"/>
    <property type="match status" value="2"/>
</dbReference>
<dbReference type="PROSITE" id="PS01285">
    <property type="entry name" value="FA58C_1"/>
    <property type="match status" value="2"/>
</dbReference>
<dbReference type="InterPro" id="IPR042235">
    <property type="entry name" value="ZP-C_dom"/>
</dbReference>
<dbReference type="PROSITE" id="PS51034">
    <property type="entry name" value="ZP_2"/>
    <property type="match status" value="1"/>
</dbReference>
<keyword evidence="5" id="KW-0812">Transmembrane</keyword>
<keyword evidence="2" id="KW-1015">Disulfide bond</keyword>
<dbReference type="InterPro" id="IPR001507">
    <property type="entry name" value="ZP_dom"/>
</dbReference>
<evidence type="ECO:0000256" key="5">
    <source>
        <dbReference type="SAM" id="Phobius"/>
    </source>
</evidence>